<accession>A0A0F9M3J3</accession>
<proteinExistence type="predicted"/>
<gene>
    <name evidence="1" type="ORF">LCGC14_1122450</name>
</gene>
<name>A0A0F9M3J3_9ZZZZ</name>
<reference evidence="1" key="1">
    <citation type="journal article" date="2015" name="Nature">
        <title>Complex archaea that bridge the gap between prokaryotes and eukaryotes.</title>
        <authorList>
            <person name="Spang A."/>
            <person name="Saw J.H."/>
            <person name="Jorgensen S.L."/>
            <person name="Zaremba-Niedzwiedzka K."/>
            <person name="Martijn J."/>
            <person name="Lind A.E."/>
            <person name="van Eijk R."/>
            <person name="Schleper C."/>
            <person name="Guy L."/>
            <person name="Ettema T.J."/>
        </authorList>
    </citation>
    <scope>NUCLEOTIDE SEQUENCE</scope>
</reference>
<protein>
    <submittedName>
        <fullName evidence="1">Uncharacterized protein</fullName>
    </submittedName>
</protein>
<sequence length="588" mass="65505">MSQVGTEVTKLQRNYSSRNSIFAANFELLALIDKLKQEGMESFVGNDPKTLWSMANFLLQPKPLVHRLAIADRTSFSPDESAAILVLENLFTRIWERRNIQNLKRGSDTYFWTLIGRLLATGWYAVPFGMRADRFFVDVLEPETVFPEFSDDEEEGMISLGRVWSMPWRNAVRFIKRQQWDEKELGTEKQSPTVTFKQLWRTTVDGAVEMGVDSGNNKMFRRIAVEPGLTGIPLLVGAVAGLPVSGQRHSMQFGGHDLSKMNLPRDAKAVMGMSIMSTNEAIYDSFNRNVTFLMQLMRDTANPKTFEKTSGNKRIVEDAEAWFKRGAHFRMGLQDDLGIIQLPGIPVEIQQTLILMRNMVQRGGFNDATFGTAVEGLSSILLAQTSESAQQNLATYHTAIQFVVAHVSTQWLREIMASPRRYRAILTEIEQTAIEVLNQAKLKEISVNSLYSIRIPGDVAQRVNLAKFASPTWELSPETAFDFFFPEVADGKVEIERVAQSRAKQDPVFAAAKVIDALRVAAAEIEGTNADLARLYRSIADLRLKQITGQPGPTSPVSTNGTGVAGNVIPSAVQEEFGGTRGDRNGNA</sequence>
<evidence type="ECO:0000313" key="1">
    <source>
        <dbReference type="EMBL" id="KKN01965.1"/>
    </source>
</evidence>
<dbReference type="AlphaFoldDB" id="A0A0F9M3J3"/>
<organism evidence="1">
    <name type="scientific">marine sediment metagenome</name>
    <dbReference type="NCBI Taxonomy" id="412755"/>
    <lineage>
        <taxon>unclassified sequences</taxon>
        <taxon>metagenomes</taxon>
        <taxon>ecological metagenomes</taxon>
    </lineage>
</organism>
<dbReference type="EMBL" id="LAZR01005200">
    <property type="protein sequence ID" value="KKN01965.1"/>
    <property type="molecule type" value="Genomic_DNA"/>
</dbReference>
<comment type="caution">
    <text evidence="1">The sequence shown here is derived from an EMBL/GenBank/DDBJ whole genome shotgun (WGS) entry which is preliminary data.</text>
</comment>